<protein>
    <submittedName>
        <fullName evidence="1">Uncharacterized protein</fullName>
    </submittedName>
</protein>
<organism evidence="1 2">
    <name type="scientific">Portunus trituberculatus</name>
    <name type="common">Swimming crab</name>
    <name type="synonym">Neptunus trituberculatus</name>
    <dbReference type="NCBI Taxonomy" id="210409"/>
    <lineage>
        <taxon>Eukaryota</taxon>
        <taxon>Metazoa</taxon>
        <taxon>Ecdysozoa</taxon>
        <taxon>Arthropoda</taxon>
        <taxon>Crustacea</taxon>
        <taxon>Multicrustacea</taxon>
        <taxon>Malacostraca</taxon>
        <taxon>Eumalacostraca</taxon>
        <taxon>Eucarida</taxon>
        <taxon>Decapoda</taxon>
        <taxon>Pleocyemata</taxon>
        <taxon>Brachyura</taxon>
        <taxon>Eubrachyura</taxon>
        <taxon>Portunoidea</taxon>
        <taxon>Portunidae</taxon>
        <taxon>Portuninae</taxon>
        <taxon>Portunus</taxon>
    </lineage>
</organism>
<sequence length="90" mass="10428">MFTRFLYPERKHQWEVKHVLVAVCGWPGASHAQGHALSKLRKTLMARVSKHVSDCRERIYRGTHRKQVCVCVCVCVCVRGAVNRVRNVKR</sequence>
<evidence type="ECO:0000313" key="2">
    <source>
        <dbReference type="Proteomes" id="UP000324222"/>
    </source>
</evidence>
<dbReference type="Proteomes" id="UP000324222">
    <property type="component" value="Unassembled WGS sequence"/>
</dbReference>
<proteinExistence type="predicted"/>
<dbReference type="AlphaFoldDB" id="A0A5B7IHD5"/>
<comment type="caution">
    <text evidence="1">The sequence shown here is derived from an EMBL/GenBank/DDBJ whole genome shotgun (WGS) entry which is preliminary data.</text>
</comment>
<evidence type="ECO:0000313" key="1">
    <source>
        <dbReference type="EMBL" id="MPC81446.1"/>
    </source>
</evidence>
<reference evidence="1 2" key="1">
    <citation type="submission" date="2019-05" db="EMBL/GenBank/DDBJ databases">
        <title>Another draft genome of Portunus trituberculatus and its Hox gene families provides insights of decapod evolution.</title>
        <authorList>
            <person name="Jeong J.-H."/>
            <person name="Song I."/>
            <person name="Kim S."/>
            <person name="Choi T."/>
            <person name="Kim D."/>
            <person name="Ryu S."/>
            <person name="Kim W."/>
        </authorList>
    </citation>
    <scope>NUCLEOTIDE SEQUENCE [LARGE SCALE GENOMIC DNA]</scope>
    <source>
        <tissue evidence="1">Muscle</tissue>
    </source>
</reference>
<keyword evidence="2" id="KW-1185">Reference proteome</keyword>
<gene>
    <name evidence="1" type="ORF">E2C01_076062</name>
</gene>
<dbReference type="EMBL" id="VSRR010056974">
    <property type="protein sequence ID" value="MPC81446.1"/>
    <property type="molecule type" value="Genomic_DNA"/>
</dbReference>
<accession>A0A5B7IHD5</accession>
<name>A0A5B7IHD5_PORTR</name>